<evidence type="ECO:0000313" key="6">
    <source>
        <dbReference type="EMBL" id="CAA2974411.1"/>
    </source>
</evidence>
<comment type="caution">
    <text evidence="6">The sequence shown here is derived from an EMBL/GenBank/DDBJ whole genome shotgun (WGS) entry which is preliminary data.</text>
</comment>
<keyword evidence="3" id="KW-0862">Zinc</keyword>
<dbReference type="EMBL" id="CACTIH010002171">
    <property type="protein sequence ID" value="CAA2974411.1"/>
    <property type="molecule type" value="Genomic_DNA"/>
</dbReference>
<dbReference type="Proteomes" id="UP000594638">
    <property type="component" value="Unassembled WGS sequence"/>
</dbReference>
<keyword evidence="7" id="KW-1185">Reference proteome</keyword>
<dbReference type="InterPro" id="IPR006564">
    <property type="entry name" value="Znf_PMZ"/>
</dbReference>
<evidence type="ECO:0000256" key="4">
    <source>
        <dbReference type="PROSITE-ProRule" id="PRU00325"/>
    </source>
</evidence>
<accession>A0A8S0R6G2</accession>
<dbReference type="PROSITE" id="PS50966">
    <property type="entry name" value="ZF_SWIM"/>
    <property type="match status" value="1"/>
</dbReference>
<evidence type="ECO:0000256" key="3">
    <source>
        <dbReference type="ARBA" id="ARBA00022833"/>
    </source>
</evidence>
<organism evidence="6 7">
    <name type="scientific">Olea europaea subsp. europaea</name>
    <dbReference type="NCBI Taxonomy" id="158383"/>
    <lineage>
        <taxon>Eukaryota</taxon>
        <taxon>Viridiplantae</taxon>
        <taxon>Streptophyta</taxon>
        <taxon>Embryophyta</taxon>
        <taxon>Tracheophyta</taxon>
        <taxon>Spermatophyta</taxon>
        <taxon>Magnoliopsida</taxon>
        <taxon>eudicotyledons</taxon>
        <taxon>Gunneridae</taxon>
        <taxon>Pentapetalae</taxon>
        <taxon>asterids</taxon>
        <taxon>lamiids</taxon>
        <taxon>Lamiales</taxon>
        <taxon>Oleaceae</taxon>
        <taxon>Oleeae</taxon>
        <taxon>Olea</taxon>
    </lineage>
</organism>
<dbReference type="SMART" id="SM00575">
    <property type="entry name" value="ZnF_PMZ"/>
    <property type="match status" value="1"/>
</dbReference>
<evidence type="ECO:0000313" key="7">
    <source>
        <dbReference type="Proteomes" id="UP000594638"/>
    </source>
</evidence>
<reference evidence="6 7" key="1">
    <citation type="submission" date="2019-12" db="EMBL/GenBank/DDBJ databases">
        <authorList>
            <person name="Alioto T."/>
            <person name="Alioto T."/>
            <person name="Gomez Garrido J."/>
        </authorList>
    </citation>
    <scope>NUCLEOTIDE SEQUENCE [LARGE SCALE GENOMIC DNA]</scope>
</reference>
<keyword evidence="2 4" id="KW-0863">Zinc-finger</keyword>
<evidence type="ECO:0000256" key="1">
    <source>
        <dbReference type="ARBA" id="ARBA00022723"/>
    </source>
</evidence>
<feature type="domain" description="SWIM-type" evidence="5">
    <location>
        <begin position="35"/>
        <end position="67"/>
    </location>
</feature>
<name>A0A8S0R6G2_OLEEU</name>
<dbReference type="InterPro" id="IPR007527">
    <property type="entry name" value="Znf_SWIM"/>
</dbReference>
<dbReference type="AlphaFoldDB" id="A0A8S0R6G2"/>
<protein>
    <submittedName>
        <fullName evidence="6">Uncharacterized protein LOC111394015</fullName>
    </submittedName>
</protein>
<dbReference type="Pfam" id="PF04434">
    <property type="entry name" value="SWIM"/>
    <property type="match status" value="1"/>
</dbReference>
<feature type="non-terminal residue" evidence="6">
    <location>
        <position position="125"/>
    </location>
</feature>
<sequence>QEEKLFKAAKVVRKLNVEALDEFRFSVQCARNTTYMLDLTDNTCSCTRFQLESFPCEHAIAVAMYRGFAARMLCSLYYTTECWRTAYAETIFPLPNEAEWEVPEHILPFHNLLPPAVEPRGPGRP</sequence>
<dbReference type="OrthoDB" id="1931668at2759"/>
<evidence type="ECO:0000259" key="5">
    <source>
        <dbReference type="PROSITE" id="PS50966"/>
    </source>
</evidence>
<dbReference type="Gramene" id="OE9A102828T1">
    <property type="protein sequence ID" value="OE9A102828C1"/>
    <property type="gene ID" value="OE9A102828"/>
</dbReference>
<feature type="non-terminal residue" evidence="6">
    <location>
        <position position="1"/>
    </location>
</feature>
<proteinExistence type="predicted"/>
<evidence type="ECO:0000256" key="2">
    <source>
        <dbReference type="ARBA" id="ARBA00022771"/>
    </source>
</evidence>
<keyword evidence="1" id="KW-0479">Metal-binding</keyword>
<dbReference type="GO" id="GO:0008270">
    <property type="term" value="F:zinc ion binding"/>
    <property type="evidence" value="ECO:0007669"/>
    <property type="project" value="UniProtKB-KW"/>
</dbReference>
<gene>
    <name evidence="6" type="ORF">OLEA9_A102828</name>
</gene>